<keyword evidence="4 8" id="KW-0812">Transmembrane</keyword>
<dbReference type="InterPro" id="IPR022837">
    <property type="entry name" value="MsrQ-like"/>
</dbReference>
<keyword evidence="3 8" id="KW-0349">Heme</keyword>
<dbReference type="EMBL" id="BSPO01000003">
    <property type="protein sequence ID" value="GLS84718.1"/>
    <property type="molecule type" value="Genomic_DNA"/>
</dbReference>
<comment type="subunit">
    <text evidence="8">Heterodimer of a catalytic subunit (MsrP) and a heme-binding subunit (MsrQ).</text>
</comment>
<feature type="transmembrane region" description="Helical" evidence="8">
    <location>
        <begin position="145"/>
        <end position="164"/>
    </location>
</feature>
<keyword evidence="8" id="KW-0479">Metal-binding</keyword>
<feature type="transmembrane region" description="Helical" evidence="8">
    <location>
        <begin position="7"/>
        <end position="28"/>
    </location>
</feature>
<dbReference type="Proteomes" id="UP001157439">
    <property type="component" value="Unassembled WGS sequence"/>
</dbReference>
<accession>A0AA37TPQ9</accession>
<dbReference type="GO" id="GO:0020037">
    <property type="term" value="F:heme binding"/>
    <property type="evidence" value="ECO:0007669"/>
    <property type="project" value="UniProtKB-UniRule"/>
</dbReference>
<keyword evidence="8" id="KW-0288">FMN</keyword>
<dbReference type="GO" id="GO:0005886">
    <property type="term" value="C:plasma membrane"/>
    <property type="evidence" value="ECO:0007669"/>
    <property type="project" value="UniProtKB-SubCell"/>
</dbReference>
<dbReference type="GO" id="GO:0009055">
    <property type="term" value="F:electron transfer activity"/>
    <property type="evidence" value="ECO:0007669"/>
    <property type="project" value="UniProtKB-UniRule"/>
</dbReference>
<name>A0AA37TPQ9_9GAMM</name>
<keyword evidence="2 8" id="KW-0813">Transport</keyword>
<feature type="transmembrane region" description="Helical" evidence="8">
    <location>
        <begin position="80"/>
        <end position="100"/>
    </location>
</feature>
<dbReference type="HAMAP" id="MF_01207">
    <property type="entry name" value="MsrQ"/>
    <property type="match status" value="1"/>
</dbReference>
<dbReference type="AlphaFoldDB" id="A0AA37TPQ9"/>
<comment type="function">
    <text evidence="8">Part of the MsrPQ system that repairs oxidized periplasmic proteins containing methionine sulfoxide residues (Met-O), using respiratory chain electrons. Thus protects these proteins from oxidative-stress damage caused by reactive species of oxygen and chlorine generated by the host defense mechanisms. MsrPQ is essential for the maintenance of envelope integrity under bleach stress, rescuing a wide series of structurally unrelated periplasmic proteins from methionine oxidation. MsrQ provides electrons for reduction to the reductase catalytic subunit MsrP, using the quinone pool of the respiratory chain.</text>
</comment>
<evidence type="ECO:0000313" key="11">
    <source>
        <dbReference type="Proteomes" id="UP001157439"/>
    </source>
</evidence>
<evidence type="ECO:0000256" key="3">
    <source>
        <dbReference type="ARBA" id="ARBA00022617"/>
    </source>
</evidence>
<dbReference type="PANTHER" id="PTHR36964:SF1">
    <property type="entry name" value="PROTEIN-METHIONINE-SULFOXIDE REDUCTASE HEME-BINDING SUBUNIT MSRQ"/>
    <property type="match status" value="1"/>
</dbReference>
<gene>
    <name evidence="10" type="primary">yedZ</name>
    <name evidence="8" type="synonym">msrQ</name>
    <name evidence="10" type="ORF">GCM10007894_26950</name>
</gene>
<organism evidence="10 11">
    <name type="scientific">Paraferrimonas haliotis</name>
    <dbReference type="NCBI Taxonomy" id="2013866"/>
    <lineage>
        <taxon>Bacteria</taxon>
        <taxon>Pseudomonadati</taxon>
        <taxon>Pseudomonadota</taxon>
        <taxon>Gammaproteobacteria</taxon>
        <taxon>Alteromonadales</taxon>
        <taxon>Ferrimonadaceae</taxon>
        <taxon>Paraferrimonas</taxon>
    </lineage>
</organism>
<evidence type="ECO:0000256" key="7">
    <source>
        <dbReference type="ARBA" id="ARBA00023136"/>
    </source>
</evidence>
<keyword evidence="11" id="KW-1185">Reference proteome</keyword>
<keyword evidence="8" id="KW-1003">Cell membrane</keyword>
<evidence type="ECO:0000256" key="1">
    <source>
        <dbReference type="ARBA" id="ARBA00004141"/>
    </source>
</evidence>
<keyword evidence="7 8" id="KW-0472">Membrane</keyword>
<evidence type="ECO:0000256" key="8">
    <source>
        <dbReference type="HAMAP-Rule" id="MF_01207"/>
    </source>
</evidence>
<comment type="similarity">
    <text evidence="8">Belongs to the MsrQ family.</text>
</comment>
<evidence type="ECO:0000259" key="9">
    <source>
        <dbReference type="Pfam" id="PF01794"/>
    </source>
</evidence>
<dbReference type="GO" id="GO:0016679">
    <property type="term" value="F:oxidoreductase activity, acting on diphenols and related substances as donors"/>
    <property type="evidence" value="ECO:0007669"/>
    <property type="project" value="TreeGrafter"/>
</dbReference>
<keyword evidence="5 8" id="KW-1133">Transmembrane helix</keyword>
<dbReference type="GO" id="GO:0046872">
    <property type="term" value="F:metal ion binding"/>
    <property type="evidence" value="ECO:0007669"/>
    <property type="project" value="UniProtKB-KW"/>
</dbReference>
<protein>
    <recommendedName>
        <fullName evidence="8">Protein-methionine-sulfoxide reductase heme-binding subunit MsrQ</fullName>
    </recommendedName>
    <alternativeName>
        <fullName evidence="8">Flavocytochrome MsrQ</fullName>
    </alternativeName>
</protein>
<comment type="cofactor">
    <cofactor evidence="8">
        <name>heme b</name>
        <dbReference type="ChEBI" id="CHEBI:60344"/>
    </cofactor>
    <text evidence="8">Binds 1 heme b (iron(II)-protoporphyrin IX) group per subunit.</text>
</comment>
<keyword evidence="8" id="KW-0285">Flavoprotein</keyword>
<keyword evidence="8" id="KW-0249">Electron transport</keyword>
<proteinExistence type="inferred from homology"/>
<dbReference type="Pfam" id="PF01794">
    <property type="entry name" value="Ferric_reduct"/>
    <property type="match status" value="1"/>
</dbReference>
<comment type="subcellular location">
    <subcellularLocation>
        <location evidence="8">Cell membrane</location>
        <topology evidence="8">Multi-pass membrane protein</topology>
    </subcellularLocation>
    <subcellularLocation>
        <location evidence="1">Membrane</location>
        <topology evidence="1">Multi-pass membrane protein</topology>
    </subcellularLocation>
</comment>
<dbReference type="RefSeq" id="WP_095499526.1">
    <property type="nucleotide sequence ID" value="NZ_BSPO01000003.1"/>
</dbReference>
<dbReference type="GO" id="GO:0030091">
    <property type="term" value="P:protein repair"/>
    <property type="evidence" value="ECO:0007669"/>
    <property type="project" value="UniProtKB-UniRule"/>
</dbReference>
<feature type="domain" description="Ferric oxidoreductase" evidence="9">
    <location>
        <begin position="51"/>
        <end position="158"/>
    </location>
</feature>
<evidence type="ECO:0000256" key="6">
    <source>
        <dbReference type="ARBA" id="ARBA00023004"/>
    </source>
</evidence>
<sequence>MGGRGLVAVKVLMHLLALTPTVLLVVAVGLDKAGGDPVQYIIHFTGKGALNALIATLLITPIARRFGWSWLMQCRRLVGLYVMFYAALHISAFIALDLVFDVKLLASEILKRPYISIGFIAFVIVTALAITSLKSIRKNMGKNWQLLHGSVYPLALLVVWHYYWSVRSDVVEPIFYGVAVLLLLWARWPKVSQWLQAMRRACAKKAAPVNSVR</sequence>
<feature type="transmembrane region" description="Helical" evidence="8">
    <location>
        <begin position="112"/>
        <end position="133"/>
    </location>
</feature>
<evidence type="ECO:0000256" key="2">
    <source>
        <dbReference type="ARBA" id="ARBA00022448"/>
    </source>
</evidence>
<feature type="transmembrane region" description="Helical" evidence="8">
    <location>
        <begin position="170"/>
        <end position="188"/>
    </location>
</feature>
<dbReference type="GO" id="GO:0010181">
    <property type="term" value="F:FMN binding"/>
    <property type="evidence" value="ECO:0007669"/>
    <property type="project" value="UniProtKB-UniRule"/>
</dbReference>
<dbReference type="NCBIfam" id="NF003831">
    <property type="entry name" value="PRK05419.1-2"/>
    <property type="match status" value="1"/>
</dbReference>
<dbReference type="InterPro" id="IPR013130">
    <property type="entry name" value="Fe3_Rdtase_TM_dom"/>
</dbReference>
<comment type="cofactor">
    <cofactor evidence="8">
        <name>FMN</name>
        <dbReference type="ChEBI" id="CHEBI:58210"/>
    </cofactor>
    <text evidence="8">Binds 1 FMN per subunit.</text>
</comment>
<evidence type="ECO:0000313" key="10">
    <source>
        <dbReference type="EMBL" id="GLS84718.1"/>
    </source>
</evidence>
<evidence type="ECO:0000256" key="5">
    <source>
        <dbReference type="ARBA" id="ARBA00022989"/>
    </source>
</evidence>
<reference evidence="10 11" key="1">
    <citation type="journal article" date="2014" name="Int. J. Syst. Evol. Microbiol.">
        <title>Complete genome sequence of Corynebacterium casei LMG S-19264T (=DSM 44701T), isolated from a smear-ripened cheese.</title>
        <authorList>
            <consortium name="US DOE Joint Genome Institute (JGI-PGF)"/>
            <person name="Walter F."/>
            <person name="Albersmeier A."/>
            <person name="Kalinowski J."/>
            <person name="Ruckert C."/>
        </authorList>
    </citation>
    <scope>NUCLEOTIDE SEQUENCE [LARGE SCALE GENOMIC DNA]</scope>
    <source>
        <strain evidence="10 11">NBRC 112785</strain>
    </source>
</reference>
<comment type="caution">
    <text evidence="8">Lacks conserved residue(s) required for the propagation of feature annotation.</text>
</comment>
<dbReference type="PANTHER" id="PTHR36964">
    <property type="entry name" value="PROTEIN-METHIONINE-SULFOXIDE REDUCTASE HEME-BINDING SUBUNIT MSRQ"/>
    <property type="match status" value="1"/>
</dbReference>
<keyword evidence="6 8" id="KW-0408">Iron</keyword>
<evidence type="ECO:0000256" key="4">
    <source>
        <dbReference type="ARBA" id="ARBA00022692"/>
    </source>
</evidence>
<comment type="caution">
    <text evidence="10">The sequence shown here is derived from an EMBL/GenBank/DDBJ whole genome shotgun (WGS) entry which is preliminary data.</text>
</comment>